<gene>
    <name evidence="1" type="ORF">SAMN05421858_1245</name>
</gene>
<reference evidence="2" key="1">
    <citation type="submission" date="2017-01" db="EMBL/GenBank/DDBJ databases">
        <authorList>
            <person name="Varghese N."/>
            <person name="Submissions S."/>
        </authorList>
    </citation>
    <scope>NUCLEOTIDE SEQUENCE [LARGE SCALE GENOMIC DNA]</scope>
    <source>
        <strain evidence="2">CGMCC 1.7737</strain>
    </source>
</reference>
<keyword evidence="2" id="KW-1185">Reference proteome</keyword>
<accession>A0A1N6XRY5</accession>
<dbReference type="Proteomes" id="UP000186914">
    <property type="component" value="Unassembled WGS sequence"/>
</dbReference>
<name>A0A1N6XRY5_9EURY</name>
<protein>
    <submittedName>
        <fullName evidence="1">Uncharacterized protein</fullName>
    </submittedName>
</protein>
<dbReference type="AlphaFoldDB" id="A0A1N6XRY5"/>
<organism evidence="1 2">
    <name type="scientific">Haladaptatus litoreus</name>
    <dbReference type="NCBI Taxonomy" id="553468"/>
    <lineage>
        <taxon>Archaea</taxon>
        <taxon>Methanobacteriati</taxon>
        <taxon>Methanobacteriota</taxon>
        <taxon>Stenosarchaea group</taxon>
        <taxon>Halobacteria</taxon>
        <taxon>Halobacteriales</taxon>
        <taxon>Haladaptataceae</taxon>
        <taxon>Haladaptatus</taxon>
    </lineage>
</organism>
<sequence>MYILLAREGEPQVRPREGRVSDEGVLVSEANESTEEPVFSGANEEVGEDEVRLRLCGVGNCLQQFKAPL</sequence>
<evidence type="ECO:0000313" key="2">
    <source>
        <dbReference type="Proteomes" id="UP000186914"/>
    </source>
</evidence>
<evidence type="ECO:0000313" key="1">
    <source>
        <dbReference type="EMBL" id="SIR04961.1"/>
    </source>
</evidence>
<proteinExistence type="predicted"/>
<dbReference type="EMBL" id="FTNO01000001">
    <property type="protein sequence ID" value="SIR04961.1"/>
    <property type="molecule type" value="Genomic_DNA"/>
</dbReference>